<evidence type="ECO:0000313" key="1">
    <source>
        <dbReference type="EMBL" id="CAH0750398.1"/>
    </source>
</evidence>
<sequence length="119" mass="13671">MVDKIDSVSKKVDENDKYVADLEQALTVVGIGRYNLKYCMNMTLFLNAAIIEPLGYSYILPAARCDLDMSDTQRGFIASVPYIGKYTLLLLKIKSYLNFEPWILLKFKRASTFKCQFHI</sequence>
<organism evidence="1 2">
    <name type="scientific">Diatraea saccharalis</name>
    <name type="common">sugarcane borer</name>
    <dbReference type="NCBI Taxonomy" id="40085"/>
    <lineage>
        <taxon>Eukaryota</taxon>
        <taxon>Metazoa</taxon>
        <taxon>Ecdysozoa</taxon>
        <taxon>Arthropoda</taxon>
        <taxon>Hexapoda</taxon>
        <taxon>Insecta</taxon>
        <taxon>Pterygota</taxon>
        <taxon>Neoptera</taxon>
        <taxon>Endopterygota</taxon>
        <taxon>Lepidoptera</taxon>
        <taxon>Glossata</taxon>
        <taxon>Ditrysia</taxon>
        <taxon>Pyraloidea</taxon>
        <taxon>Crambidae</taxon>
        <taxon>Crambinae</taxon>
        <taxon>Diatraea</taxon>
    </lineage>
</organism>
<dbReference type="EMBL" id="OU893345">
    <property type="protein sequence ID" value="CAH0750398.1"/>
    <property type="molecule type" value="Genomic_DNA"/>
</dbReference>
<evidence type="ECO:0000313" key="2">
    <source>
        <dbReference type="Proteomes" id="UP001153714"/>
    </source>
</evidence>
<proteinExistence type="predicted"/>
<protein>
    <submittedName>
        <fullName evidence="1">Uncharacterized protein</fullName>
    </submittedName>
</protein>
<reference evidence="1" key="1">
    <citation type="submission" date="2021-12" db="EMBL/GenBank/DDBJ databases">
        <authorList>
            <person name="King R."/>
        </authorList>
    </citation>
    <scope>NUCLEOTIDE SEQUENCE</scope>
</reference>
<reference evidence="1" key="2">
    <citation type="submission" date="2022-10" db="EMBL/GenBank/DDBJ databases">
        <authorList>
            <consortium name="ENA_rothamsted_submissions"/>
            <consortium name="culmorum"/>
            <person name="King R."/>
        </authorList>
    </citation>
    <scope>NUCLEOTIDE SEQUENCE</scope>
</reference>
<dbReference type="OrthoDB" id="433512at2759"/>
<dbReference type="Proteomes" id="UP001153714">
    <property type="component" value="Chromosome 14"/>
</dbReference>
<keyword evidence="2" id="KW-1185">Reference proteome</keyword>
<accession>A0A9P0G1W4</accession>
<gene>
    <name evidence="1" type="ORF">DIATSA_LOCUS3750</name>
</gene>
<name>A0A9P0G1W4_9NEOP</name>
<dbReference type="AlphaFoldDB" id="A0A9P0G1W4"/>